<keyword evidence="6 10" id="KW-0143">Chaperone</keyword>
<dbReference type="AlphaFoldDB" id="A0A516H209"/>
<evidence type="ECO:0000256" key="3">
    <source>
        <dbReference type="ARBA" id="ARBA00011738"/>
    </source>
</evidence>
<gene>
    <name evidence="10 14" type="primary">grpE</name>
    <name evidence="14" type="ORF">FNB15_11255</name>
</gene>
<dbReference type="SUPFAM" id="SSF51064">
    <property type="entry name" value="Head domain of nucleotide exchange factor GrpE"/>
    <property type="match status" value="1"/>
</dbReference>
<protein>
    <recommendedName>
        <fullName evidence="8 10">Protein GrpE</fullName>
    </recommendedName>
    <alternativeName>
        <fullName evidence="9 10">HSP-70 cofactor</fullName>
    </alternativeName>
</protein>
<evidence type="ECO:0000256" key="13">
    <source>
        <dbReference type="SAM" id="MobiDB-lite"/>
    </source>
</evidence>
<feature type="compositionally biased region" description="Low complexity" evidence="13">
    <location>
        <begin position="21"/>
        <end position="34"/>
    </location>
</feature>
<evidence type="ECO:0000313" key="14">
    <source>
        <dbReference type="EMBL" id="QDO97808.1"/>
    </source>
</evidence>
<dbReference type="NCBIfam" id="NF010739">
    <property type="entry name" value="PRK14141.1"/>
    <property type="match status" value="1"/>
</dbReference>
<reference evidence="14 15" key="1">
    <citation type="submission" date="2019-07" db="EMBL/GenBank/DDBJ databases">
        <title>Genome sequencing for Ferrovibrio sp. K5.</title>
        <authorList>
            <person name="Park S.-J."/>
        </authorList>
    </citation>
    <scope>NUCLEOTIDE SEQUENCE [LARGE SCALE GENOMIC DNA]</scope>
    <source>
        <strain evidence="14 15">K5</strain>
    </source>
</reference>
<dbReference type="GO" id="GO:0051082">
    <property type="term" value="F:unfolded protein binding"/>
    <property type="evidence" value="ECO:0007669"/>
    <property type="project" value="TreeGrafter"/>
</dbReference>
<sequence>MSQNDRIEPTLNTAPLNPGTGQQSGQQSGHQPSHPAAPAPDAPQLTPKPDAVPEQPAANDPLAKAQAEIAELKDRLLRTAAESENLRKRMEREKEDALKYGAAKFSKDVLTVADNLRRAIETLPKSEADASEPVRNLVIGIEATERELLSVFERHGITRIDPKGQRFDPNQHQAMFEVQDPTQPAGMVVQVIAAGYMQHGRLLRAAMVGVSKGGPAPEIQPGQSINTKA</sequence>
<dbReference type="Gene3D" id="3.90.20.20">
    <property type="match status" value="1"/>
</dbReference>
<dbReference type="PRINTS" id="PR00773">
    <property type="entry name" value="GRPEPROTEIN"/>
</dbReference>
<dbReference type="HAMAP" id="MF_01151">
    <property type="entry name" value="GrpE"/>
    <property type="match status" value="1"/>
</dbReference>
<keyword evidence="15" id="KW-1185">Reference proteome</keyword>
<evidence type="ECO:0000256" key="4">
    <source>
        <dbReference type="ARBA" id="ARBA00022490"/>
    </source>
</evidence>
<dbReference type="Gene3D" id="2.30.22.10">
    <property type="entry name" value="Head domain of nucleotide exchange factor GrpE"/>
    <property type="match status" value="1"/>
</dbReference>
<evidence type="ECO:0000256" key="8">
    <source>
        <dbReference type="ARBA" id="ARBA00072274"/>
    </source>
</evidence>
<dbReference type="GO" id="GO:0005737">
    <property type="term" value="C:cytoplasm"/>
    <property type="evidence" value="ECO:0007669"/>
    <property type="project" value="UniProtKB-SubCell"/>
</dbReference>
<dbReference type="GO" id="GO:0051087">
    <property type="term" value="F:protein-folding chaperone binding"/>
    <property type="evidence" value="ECO:0007669"/>
    <property type="project" value="InterPro"/>
</dbReference>
<name>A0A516H209_9PROT</name>
<dbReference type="GO" id="GO:0042803">
    <property type="term" value="F:protein homodimerization activity"/>
    <property type="evidence" value="ECO:0007669"/>
    <property type="project" value="InterPro"/>
</dbReference>
<comment type="similarity">
    <text evidence="2 10 12">Belongs to the GrpE family.</text>
</comment>
<evidence type="ECO:0000256" key="9">
    <source>
        <dbReference type="ARBA" id="ARBA00076414"/>
    </source>
</evidence>
<accession>A0A516H209</accession>
<feature type="region of interest" description="Disordered" evidence="13">
    <location>
        <begin position="1"/>
        <end position="66"/>
    </location>
</feature>
<comment type="subunit">
    <text evidence="3 10">Homodimer.</text>
</comment>
<dbReference type="OrthoDB" id="9789811at2"/>
<comment type="subcellular location">
    <subcellularLocation>
        <location evidence="1 10">Cytoplasm</location>
    </subcellularLocation>
</comment>
<evidence type="ECO:0000256" key="1">
    <source>
        <dbReference type="ARBA" id="ARBA00004496"/>
    </source>
</evidence>
<dbReference type="SUPFAM" id="SSF58014">
    <property type="entry name" value="Coiled-coil domain of nucleotide exchange factor GrpE"/>
    <property type="match status" value="1"/>
</dbReference>
<dbReference type="InterPro" id="IPR013805">
    <property type="entry name" value="GrpE_CC"/>
</dbReference>
<dbReference type="PANTHER" id="PTHR21237">
    <property type="entry name" value="GRPE PROTEIN"/>
    <property type="match status" value="1"/>
</dbReference>
<proteinExistence type="inferred from homology"/>
<evidence type="ECO:0000256" key="7">
    <source>
        <dbReference type="ARBA" id="ARBA00053401"/>
    </source>
</evidence>
<dbReference type="EMBL" id="CP041636">
    <property type="protein sequence ID" value="QDO97808.1"/>
    <property type="molecule type" value="Genomic_DNA"/>
</dbReference>
<dbReference type="GO" id="GO:0006457">
    <property type="term" value="P:protein folding"/>
    <property type="evidence" value="ECO:0007669"/>
    <property type="project" value="InterPro"/>
</dbReference>
<evidence type="ECO:0000256" key="2">
    <source>
        <dbReference type="ARBA" id="ARBA00009054"/>
    </source>
</evidence>
<evidence type="ECO:0000256" key="5">
    <source>
        <dbReference type="ARBA" id="ARBA00023016"/>
    </source>
</evidence>
<dbReference type="KEGG" id="fer:FNB15_11255"/>
<dbReference type="GO" id="GO:0000774">
    <property type="term" value="F:adenyl-nucleotide exchange factor activity"/>
    <property type="evidence" value="ECO:0007669"/>
    <property type="project" value="InterPro"/>
</dbReference>
<dbReference type="CDD" id="cd00446">
    <property type="entry name" value="GrpE"/>
    <property type="match status" value="1"/>
</dbReference>
<evidence type="ECO:0000313" key="15">
    <source>
        <dbReference type="Proteomes" id="UP000317496"/>
    </source>
</evidence>
<dbReference type="Proteomes" id="UP000317496">
    <property type="component" value="Chromosome"/>
</dbReference>
<keyword evidence="5 10" id="KW-0346">Stress response</keyword>
<dbReference type="InterPro" id="IPR009012">
    <property type="entry name" value="GrpE_head"/>
</dbReference>
<organism evidence="14 15">
    <name type="scientific">Ferrovibrio terrae</name>
    <dbReference type="NCBI Taxonomy" id="2594003"/>
    <lineage>
        <taxon>Bacteria</taxon>
        <taxon>Pseudomonadati</taxon>
        <taxon>Pseudomonadota</taxon>
        <taxon>Alphaproteobacteria</taxon>
        <taxon>Rhodospirillales</taxon>
        <taxon>Rhodospirillaceae</taxon>
        <taxon>Ferrovibrio</taxon>
    </lineage>
</organism>
<dbReference type="PANTHER" id="PTHR21237:SF23">
    <property type="entry name" value="GRPE PROTEIN HOMOLOG, MITOCHONDRIAL"/>
    <property type="match status" value="1"/>
</dbReference>
<dbReference type="InterPro" id="IPR000740">
    <property type="entry name" value="GrpE"/>
</dbReference>
<evidence type="ECO:0000256" key="6">
    <source>
        <dbReference type="ARBA" id="ARBA00023186"/>
    </source>
</evidence>
<dbReference type="RefSeq" id="WP_144068789.1">
    <property type="nucleotide sequence ID" value="NZ_CP041636.1"/>
</dbReference>
<evidence type="ECO:0000256" key="11">
    <source>
        <dbReference type="RuleBase" id="RU000639"/>
    </source>
</evidence>
<evidence type="ECO:0000256" key="10">
    <source>
        <dbReference type="HAMAP-Rule" id="MF_01151"/>
    </source>
</evidence>
<dbReference type="FunFam" id="2.30.22.10:FF:000001">
    <property type="entry name" value="Protein GrpE"/>
    <property type="match status" value="1"/>
</dbReference>
<keyword evidence="4 10" id="KW-0963">Cytoplasm</keyword>
<comment type="function">
    <text evidence="7 10 11">Participates actively in the response to hyperosmotic and heat shock by preventing the aggregation of stress-denatured proteins, in association with DnaK and GrpE. It is the nucleotide exchange factor for DnaK and may function as a thermosensor. Unfolded proteins bind initially to DnaJ; upon interaction with the DnaJ-bound protein, DnaK hydrolyzes its bound ATP, resulting in the formation of a stable complex. GrpE releases ADP from DnaK; ATP binding to DnaK triggers the release of the substrate protein, thus completing the reaction cycle. Several rounds of ATP-dependent interactions between DnaJ, DnaK and GrpE are required for fully efficient folding.</text>
</comment>
<dbReference type="PROSITE" id="PS01071">
    <property type="entry name" value="GRPE"/>
    <property type="match status" value="1"/>
</dbReference>
<dbReference type="Pfam" id="PF01025">
    <property type="entry name" value="GrpE"/>
    <property type="match status" value="1"/>
</dbReference>
<evidence type="ECO:0000256" key="12">
    <source>
        <dbReference type="RuleBase" id="RU004478"/>
    </source>
</evidence>